<evidence type="ECO:0000256" key="6">
    <source>
        <dbReference type="ARBA" id="ARBA00022536"/>
    </source>
</evidence>
<organism evidence="20 21">
    <name type="scientific">Ovis ammon polii</name>
    <dbReference type="NCBI Taxonomy" id="230172"/>
    <lineage>
        <taxon>Eukaryota</taxon>
        <taxon>Metazoa</taxon>
        <taxon>Chordata</taxon>
        <taxon>Craniata</taxon>
        <taxon>Vertebrata</taxon>
        <taxon>Euteleostomi</taxon>
        <taxon>Mammalia</taxon>
        <taxon>Eutheria</taxon>
        <taxon>Laurasiatheria</taxon>
        <taxon>Artiodactyla</taxon>
        <taxon>Ruminantia</taxon>
        <taxon>Pecora</taxon>
        <taxon>Bovidae</taxon>
        <taxon>Caprinae</taxon>
        <taxon>Ovis</taxon>
    </lineage>
</organism>
<evidence type="ECO:0000313" key="20">
    <source>
        <dbReference type="EMBL" id="KAI4536048.1"/>
    </source>
</evidence>
<dbReference type="Pfam" id="PF07995">
    <property type="entry name" value="GSDH"/>
    <property type="match status" value="1"/>
</dbReference>
<feature type="region of interest" description="Disordered" evidence="16">
    <location>
        <begin position="1"/>
        <end position="25"/>
    </location>
</feature>
<dbReference type="Pfam" id="PF03024">
    <property type="entry name" value="Folate_rec"/>
    <property type="match status" value="1"/>
</dbReference>
<evidence type="ECO:0000256" key="17">
    <source>
        <dbReference type="SAM" id="Phobius"/>
    </source>
</evidence>
<name>A0AAD4TY34_OVIAM</name>
<comment type="subunit">
    <text evidence="14">Interacts with all three hedgehog family members, SHH, IHH and DHH.</text>
</comment>
<evidence type="ECO:0000256" key="5">
    <source>
        <dbReference type="ARBA" id="ARBA00022525"/>
    </source>
</evidence>
<keyword evidence="13" id="KW-0325">Glycoprotein</keyword>
<keyword evidence="6" id="KW-0245">EGF-like domain</keyword>
<feature type="region of interest" description="Disordered" evidence="16">
    <location>
        <begin position="199"/>
        <end position="218"/>
    </location>
</feature>
<evidence type="ECO:0000256" key="14">
    <source>
        <dbReference type="ARBA" id="ARBA00064170"/>
    </source>
</evidence>
<dbReference type="InterPro" id="IPR012938">
    <property type="entry name" value="Glc/Sorbosone_DH"/>
</dbReference>
<evidence type="ECO:0000256" key="2">
    <source>
        <dbReference type="ARBA" id="ARBA00004613"/>
    </source>
</evidence>
<dbReference type="Gene3D" id="2.120.10.30">
    <property type="entry name" value="TolB, C-terminal domain"/>
    <property type="match status" value="1"/>
</dbReference>
<evidence type="ECO:0000256" key="12">
    <source>
        <dbReference type="ARBA" id="ARBA00023157"/>
    </source>
</evidence>
<keyword evidence="21" id="KW-1185">Reference proteome</keyword>
<keyword evidence="5" id="KW-0964">Secreted</keyword>
<dbReference type="PANTHER" id="PTHR19328:SF27">
    <property type="entry name" value="HEDGEHOG-INTERACTING PROTEIN"/>
    <property type="match status" value="1"/>
</dbReference>
<dbReference type="PROSITE" id="PS00022">
    <property type="entry name" value="EGF_1"/>
    <property type="match status" value="2"/>
</dbReference>
<dbReference type="EMBL" id="JAKZEL010000016">
    <property type="protein sequence ID" value="KAI4536048.1"/>
    <property type="molecule type" value="Genomic_DNA"/>
</dbReference>
<dbReference type="FunFam" id="2.10.25.10:FF:000020">
    <property type="entry name" value="Latent-transforming growth factor beta-binding protein 1"/>
    <property type="match status" value="1"/>
</dbReference>
<keyword evidence="9" id="KW-0677">Repeat</keyword>
<evidence type="ECO:0000256" key="9">
    <source>
        <dbReference type="ARBA" id="ARBA00022737"/>
    </source>
</evidence>
<dbReference type="InterPro" id="IPR011042">
    <property type="entry name" value="6-blade_b-propeller_TolB-like"/>
</dbReference>
<dbReference type="FunFam" id="2.120.10.30:FF:000026">
    <property type="entry name" value="hedgehog-interacting protein-like isoform X1"/>
    <property type="match status" value="1"/>
</dbReference>
<feature type="domain" description="EGF-like" evidence="18 19">
    <location>
        <begin position="837"/>
        <end position="848"/>
    </location>
</feature>
<protein>
    <recommendedName>
        <fullName evidence="15">Hedgehog-interacting protein</fullName>
    </recommendedName>
</protein>
<keyword evidence="17" id="KW-1133">Transmembrane helix</keyword>
<evidence type="ECO:0000259" key="18">
    <source>
        <dbReference type="PROSITE" id="PS00022"/>
    </source>
</evidence>
<dbReference type="InterPro" id="IPR018143">
    <property type="entry name" value="Folate_rcpt-like"/>
</dbReference>
<dbReference type="GO" id="GO:0046872">
    <property type="term" value="F:metal ion binding"/>
    <property type="evidence" value="ECO:0007669"/>
    <property type="project" value="UniProtKB-KW"/>
</dbReference>
<dbReference type="Gene3D" id="2.10.25.10">
    <property type="entry name" value="Laminin"/>
    <property type="match status" value="2"/>
</dbReference>
<dbReference type="PROSITE" id="PS01186">
    <property type="entry name" value="EGF_2"/>
    <property type="match status" value="2"/>
</dbReference>
<keyword evidence="11 17" id="KW-0472">Membrane</keyword>
<evidence type="ECO:0000313" key="21">
    <source>
        <dbReference type="Proteomes" id="UP001214576"/>
    </source>
</evidence>
<accession>A0AAD4TY34</accession>
<keyword evidence="7" id="KW-0479">Metal-binding</keyword>
<dbReference type="GO" id="GO:0009968">
    <property type="term" value="P:negative regulation of signal transduction"/>
    <property type="evidence" value="ECO:0007669"/>
    <property type="project" value="UniProtKB-ARBA"/>
</dbReference>
<dbReference type="InterPro" id="IPR000742">
    <property type="entry name" value="EGF"/>
</dbReference>
<reference evidence="20" key="1">
    <citation type="submission" date="2022-03" db="EMBL/GenBank/DDBJ databases">
        <title>Genomic analyses of argali, domestic sheep and their hybrids provide insights into chromosomal evolution, heterosis and genetic basis of agronomic traits.</title>
        <authorList>
            <person name="Li M."/>
        </authorList>
    </citation>
    <scope>NUCLEOTIDE SEQUENCE</scope>
    <source>
        <strain evidence="20">CAU-MHL-2022a</strain>
        <tissue evidence="20">Skin</tissue>
    </source>
</reference>
<evidence type="ECO:0000256" key="3">
    <source>
        <dbReference type="ARBA" id="ARBA00010658"/>
    </source>
</evidence>
<evidence type="ECO:0000256" key="10">
    <source>
        <dbReference type="ARBA" id="ARBA00022833"/>
    </source>
</evidence>
<evidence type="ECO:0000256" key="7">
    <source>
        <dbReference type="ARBA" id="ARBA00022723"/>
    </source>
</evidence>
<evidence type="ECO:0000256" key="8">
    <source>
        <dbReference type="ARBA" id="ARBA00022729"/>
    </source>
</evidence>
<dbReference type="Proteomes" id="UP001214576">
    <property type="component" value="Unassembled WGS sequence"/>
</dbReference>
<evidence type="ECO:0000256" key="1">
    <source>
        <dbReference type="ARBA" id="ARBA00004202"/>
    </source>
</evidence>
<evidence type="ECO:0000259" key="19">
    <source>
        <dbReference type="PROSITE" id="PS01186"/>
    </source>
</evidence>
<dbReference type="SUPFAM" id="SSF50952">
    <property type="entry name" value="Soluble quinoprotein glucose dehydrogenase"/>
    <property type="match status" value="1"/>
</dbReference>
<feature type="domain" description="EGF-like" evidence="18 19">
    <location>
        <begin position="786"/>
        <end position="797"/>
    </location>
</feature>
<evidence type="ECO:0000256" key="13">
    <source>
        <dbReference type="ARBA" id="ARBA00023180"/>
    </source>
</evidence>
<keyword evidence="10" id="KW-0862">Zinc</keyword>
<evidence type="ECO:0000256" key="16">
    <source>
        <dbReference type="SAM" id="MobiDB-lite"/>
    </source>
</evidence>
<gene>
    <name evidence="20" type="ORF">MG293_013440</name>
</gene>
<proteinExistence type="inferred from homology"/>
<keyword evidence="8" id="KW-0732">Signal</keyword>
<keyword evidence="12" id="KW-1015">Disulfide bond</keyword>
<dbReference type="InterPro" id="IPR011041">
    <property type="entry name" value="Quinoprot_gluc/sorb_DH_b-prop"/>
</dbReference>
<comment type="similarity">
    <text evidence="3">Belongs to the HHIP family.</text>
</comment>
<dbReference type="AlphaFoldDB" id="A0AAD4TY34"/>
<feature type="transmembrane region" description="Helical" evidence="17">
    <location>
        <begin position="59"/>
        <end position="76"/>
    </location>
</feature>
<dbReference type="GO" id="GO:0005576">
    <property type="term" value="C:extracellular region"/>
    <property type="evidence" value="ECO:0007669"/>
    <property type="project" value="UniProtKB-SubCell"/>
</dbReference>
<evidence type="ECO:0000256" key="4">
    <source>
        <dbReference type="ARBA" id="ARBA00022475"/>
    </source>
</evidence>
<keyword evidence="4" id="KW-1003">Cell membrane</keyword>
<dbReference type="SMART" id="SM00181">
    <property type="entry name" value="EGF"/>
    <property type="match status" value="2"/>
</dbReference>
<evidence type="ECO:0000256" key="11">
    <source>
        <dbReference type="ARBA" id="ARBA00023136"/>
    </source>
</evidence>
<sequence length="882" mass="98485">MRGCVRSCSRRQRRPQHPLEPSAGPASACPAAAAAVSVPGTVSPTQLPLHGPVNLCGRLLLLFFLLFHLLLLLPLLSRIRKPPTRLTLAPLQTVSTAQLYLAPPAPLRHRAHRLVFYFLQSCNALHPLSPATSLCLSMPLLGSDLPPRPPPPPAPSPYRAGQMMLKMLSFKLLLLAVALGFFEGDAKFGERSEGSGVRRRRCLNGNPPKRLKKKDRRMMSQPELLSGGEMLCGGFYPRLSCCLRSDSPGLGRLDSKIFSVTNNTECGKLLEEIKCAVCSPHSQSLFYSPEREALERDLVLPFLCKDYCKEFFYTCRGHIPGLLQTTADEFCFYYARKDGGLCFPDFPRKQIRGPASNYLDQMEEYDKVEEISRKHKHNCFCIQEVVSGLRQPVSALHSGDGSHRLFILEKEGYVKILTPEGEIFKEPYLDIHKLVQSGIKGGDERGLLSLAFHPNYKKNGKLYVSYTTNQERWAMGPHDHILRVVEYTVSRKNPHQVDLRTARVFLEVAELHRKHLGGQLLFGPDGFLYIILGDGMITLDDMEEMDGLSDFTGSVLRLDVDTDMCHAPYSIPRSNPHFNSTNQPPEVFAHGLHDPGRCAVDRHPTDININLTILCSDSNGKNSSSARILQIIKGKDYESEPSLLEFKPFSNGPLVGGFVYRGCQSERLYGSYVFGDRNGNFLTLQQSPVSKQWQEKPLCLGNGGSCRGYFSGHILGFGEDELGEVYILSSSKSMTQTHNGKLYKIIDPKRPLMPEECRAVVQPAQTLTSECSRLCRNGYCTPTGTCCCSPGWEGDFCRIVPFLTYRMEHDCIALFFLPAKCEPACCHGGVCVRPNKCLCKKGYLGAQCEQVDRNLRRVTRAGILDQIIDMTSYLLDLTSYIV</sequence>
<dbReference type="GO" id="GO:0005886">
    <property type="term" value="C:plasma membrane"/>
    <property type="evidence" value="ECO:0007669"/>
    <property type="project" value="UniProtKB-SubCell"/>
</dbReference>
<comment type="caution">
    <text evidence="20">The sequence shown here is derived from an EMBL/GenBank/DDBJ whole genome shotgun (WGS) entry which is preliminary data.</text>
</comment>
<keyword evidence="17" id="KW-0812">Transmembrane</keyword>
<dbReference type="PANTHER" id="PTHR19328">
    <property type="entry name" value="HEDGEHOG-INTERACTING PROTEIN"/>
    <property type="match status" value="1"/>
</dbReference>
<comment type="subcellular location">
    <subcellularLocation>
        <location evidence="1">Cell membrane</location>
        <topology evidence="1">Peripheral membrane protein</topology>
    </subcellularLocation>
    <subcellularLocation>
        <location evidence="2">Secreted</location>
    </subcellularLocation>
</comment>
<evidence type="ECO:0000256" key="15">
    <source>
        <dbReference type="ARBA" id="ARBA00069123"/>
    </source>
</evidence>